<name>A0A430FI88_9BIFI</name>
<dbReference type="OrthoDB" id="9818184at2"/>
<protein>
    <submittedName>
        <fullName evidence="3">Uncharacterized protein</fullName>
    </submittedName>
</protein>
<feature type="region of interest" description="Disordered" evidence="1">
    <location>
        <begin position="24"/>
        <end position="48"/>
    </location>
</feature>
<evidence type="ECO:0000256" key="2">
    <source>
        <dbReference type="SAM" id="SignalP"/>
    </source>
</evidence>
<dbReference type="RefSeq" id="WP_126029268.1">
    <property type="nucleotide sequence ID" value="NZ_QXGJ01000001.1"/>
</dbReference>
<keyword evidence="4" id="KW-1185">Reference proteome</keyword>
<organism evidence="3 4">
    <name type="scientific">Bifidobacterium callimiconis</name>
    <dbReference type="NCBI Taxonomy" id="2306973"/>
    <lineage>
        <taxon>Bacteria</taxon>
        <taxon>Bacillati</taxon>
        <taxon>Actinomycetota</taxon>
        <taxon>Actinomycetes</taxon>
        <taxon>Bifidobacteriales</taxon>
        <taxon>Bifidobacteriaceae</taxon>
        <taxon>Bifidobacterium</taxon>
    </lineage>
</organism>
<evidence type="ECO:0000313" key="3">
    <source>
        <dbReference type="EMBL" id="RSX52615.1"/>
    </source>
</evidence>
<keyword evidence="2" id="KW-0732">Signal</keyword>
<feature type="chain" id="PRO_5019499831" evidence="2">
    <location>
        <begin position="22"/>
        <end position="363"/>
    </location>
</feature>
<reference evidence="3 4" key="1">
    <citation type="submission" date="2018-09" db="EMBL/GenBank/DDBJ databases">
        <title>Characterization of the phylogenetic diversity of five novel species belonging to the genus Bifidobacterium.</title>
        <authorList>
            <person name="Lugli G.A."/>
            <person name="Duranti S."/>
            <person name="Milani C."/>
        </authorList>
    </citation>
    <scope>NUCLEOTIDE SEQUENCE [LARGE SCALE GENOMIC DNA]</scope>
    <source>
        <strain evidence="3 4">2028B</strain>
    </source>
</reference>
<evidence type="ECO:0000313" key="4">
    <source>
        <dbReference type="Proteomes" id="UP000288607"/>
    </source>
</evidence>
<dbReference type="EMBL" id="QXGJ01000001">
    <property type="protein sequence ID" value="RSX52615.1"/>
    <property type="molecule type" value="Genomic_DNA"/>
</dbReference>
<dbReference type="AlphaFoldDB" id="A0A430FI88"/>
<gene>
    <name evidence="3" type="ORF">D2E23_0343</name>
</gene>
<dbReference type="PROSITE" id="PS51257">
    <property type="entry name" value="PROKAR_LIPOPROTEIN"/>
    <property type="match status" value="1"/>
</dbReference>
<sequence length="363" mass="38490">MKRANRTVAALVCVMTVFAMAGCGQSGDSKSNAESSQSTQAASEQMRDDWEQALETAGEARNELSSALQDAQLMIKDAASTDDSATLQSVIDKTQKVYSSTSVDSDLPDSDAASYQSATDKLNKASTTFSDQNTALTAAIASYRAKLPAMSYTITSNEGYTYGVKIAGLNMSASVDTTKGDPGTVAISYRDSGVTHFTITNTTAGKKAPLNWEDKDTSITGYFGTVEPLYSTNPCSSATGDDGQCESYIIGGKQYWIPPLASVPIRADEDSSIVETRQFNTGESIEDDSCLNEGQSCGGSLTIDQAASDQMIDALRHPDGWASLYTIKEGYAQTPYNAGANLERAENADSGPDCYILAKTDGI</sequence>
<feature type="signal peptide" evidence="2">
    <location>
        <begin position="1"/>
        <end position="21"/>
    </location>
</feature>
<evidence type="ECO:0000256" key="1">
    <source>
        <dbReference type="SAM" id="MobiDB-lite"/>
    </source>
</evidence>
<proteinExistence type="predicted"/>
<dbReference type="Proteomes" id="UP000288607">
    <property type="component" value="Unassembled WGS sequence"/>
</dbReference>
<feature type="compositionally biased region" description="Low complexity" evidence="1">
    <location>
        <begin position="32"/>
        <end position="44"/>
    </location>
</feature>
<accession>A0A430FI88</accession>
<comment type="caution">
    <text evidence="3">The sequence shown here is derived from an EMBL/GenBank/DDBJ whole genome shotgun (WGS) entry which is preliminary data.</text>
</comment>